<feature type="signal peptide" evidence="2">
    <location>
        <begin position="1"/>
        <end position="23"/>
    </location>
</feature>
<feature type="chain" id="PRO_5020759425" evidence="2">
    <location>
        <begin position="24"/>
        <end position="254"/>
    </location>
</feature>
<evidence type="ECO:0000256" key="1">
    <source>
        <dbReference type="SAM" id="MobiDB-lite"/>
    </source>
</evidence>
<sequence>MKRFHACLSALLIVSFPCLKATAQEEGDDERVQYTLILPEEKTPELVKPEENNPFESVASGREEDDNSTEENQVRDLLLRMPVGGAASGLKGMRVMLGGMRLEPGMDVPPVIPDQQVVLRVKSINASAIELVWVEKKPTGLPPKLLVIPMDGSPSVRYRMPNGATGSEQGGGGGGDMGTLRRPDVSAFSPGRNFEEPSVARAEPVEEQPRPAAAPLAPPPPAAPSSVKPPLPPANVPEASVMRMLFGNRPPEPK</sequence>
<accession>A0A4R7RL10</accession>
<dbReference type="OrthoDB" id="194188at2"/>
<keyword evidence="2" id="KW-0732">Signal</keyword>
<feature type="compositionally biased region" description="Gly residues" evidence="1">
    <location>
        <begin position="168"/>
        <end position="177"/>
    </location>
</feature>
<dbReference type="RefSeq" id="WP_133797201.1">
    <property type="nucleotide sequence ID" value="NZ_SOCA01000011.1"/>
</dbReference>
<dbReference type="Proteomes" id="UP000295662">
    <property type="component" value="Unassembled WGS sequence"/>
</dbReference>
<keyword evidence="4" id="KW-1185">Reference proteome</keyword>
<comment type="caution">
    <text evidence="3">The sequence shown here is derived from an EMBL/GenBank/DDBJ whole genome shotgun (WGS) entry which is preliminary data.</text>
</comment>
<evidence type="ECO:0000313" key="3">
    <source>
        <dbReference type="EMBL" id="TDU64335.1"/>
    </source>
</evidence>
<reference evidence="3 4" key="1">
    <citation type="submission" date="2019-03" db="EMBL/GenBank/DDBJ databases">
        <title>Genomic Encyclopedia of Archaeal and Bacterial Type Strains, Phase II (KMG-II): from individual species to whole genera.</title>
        <authorList>
            <person name="Goeker M."/>
        </authorList>
    </citation>
    <scope>NUCLEOTIDE SEQUENCE [LARGE SCALE GENOMIC DNA]</scope>
    <source>
        <strain evidence="3 4">ATCC 25309</strain>
    </source>
</reference>
<evidence type="ECO:0000313" key="4">
    <source>
        <dbReference type="Proteomes" id="UP000295662"/>
    </source>
</evidence>
<evidence type="ECO:0000256" key="2">
    <source>
        <dbReference type="SAM" id="SignalP"/>
    </source>
</evidence>
<organism evidence="3 4">
    <name type="scientific">Prosthecobacter fusiformis</name>
    <dbReference type="NCBI Taxonomy" id="48464"/>
    <lineage>
        <taxon>Bacteria</taxon>
        <taxon>Pseudomonadati</taxon>
        <taxon>Verrucomicrobiota</taxon>
        <taxon>Verrucomicrobiia</taxon>
        <taxon>Verrucomicrobiales</taxon>
        <taxon>Verrucomicrobiaceae</taxon>
        <taxon>Prosthecobacter</taxon>
    </lineage>
</organism>
<feature type="compositionally biased region" description="Pro residues" evidence="1">
    <location>
        <begin position="216"/>
        <end position="235"/>
    </location>
</feature>
<feature type="region of interest" description="Disordered" evidence="1">
    <location>
        <begin position="42"/>
        <end position="72"/>
    </location>
</feature>
<name>A0A4R7RL10_9BACT</name>
<feature type="compositionally biased region" description="Basic and acidic residues" evidence="1">
    <location>
        <begin position="42"/>
        <end position="51"/>
    </location>
</feature>
<protein>
    <submittedName>
        <fullName evidence="3">Uncharacterized protein</fullName>
    </submittedName>
</protein>
<dbReference type="AlphaFoldDB" id="A0A4R7RL10"/>
<dbReference type="EMBL" id="SOCA01000011">
    <property type="protein sequence ID" value="TDU64335.1"/>
    <property type="molecule type" value="Genomic_DNA"/>
</dbReference>
<gene>
    <name evidence="3" type="ORF">EI77_04223</name>
</gene>
<proteinExistence type="predicted"/>
<feature type="region of interest" description="Disordered" evidence="1">
    <location>
        <begin position="159"/>
        <end position="254"/>
    </location>
</feature>